<dbReference type="GO" id="GO:0008483">
    <property type="term" value="F:transaminase activity"/>
    <property type="evidence" value="ECO:0007669"/>
    <property type="project" value="TreeGrafter"/>
</dbReference>
<feature type="modified residue" description="N6-(pyridoxal phosphate)lysine" evidence="4">
    <location>
        <position position="185"/>
    </location>
</feature>
<protein>
    <submittedName>
        <fullName evidence="6">dTDP-4-amino-4,6-dideoxygalactose transaminase</fullName>
    </submittedName>
</protein>
<dbReference type="InterPro" id="IPR015421">
    <property type="entry name" value="PyrdxlP-dep_Trfase_major"/>
</dbReference>
<evidence type="ECO:0000313" key="7">
    <source>
        <dbReference type="Proteomes" id="UP000198885"/>
    </source>
</evidence>
<dbReference type="OrthoDB" id="9768668at2"/>
<gene>
    <name evidence="6" type="ORF">SAMN04490244_11722</name>
</gene>
<evidence type="ECO:0000256" key="4">
    <source>
        <dbReference type="PIRSR" id="PIRSR000390-2"/>
    </source>
</evidence>
<evidence type="ECO:0000256" key="2">
    <source>
        <dbReference type="ARBA" id="ARBA00037999"/>
    </source>
</evidence>
<keyword evidence="7" id="KW-1185">Reference proteome</keyword>
<organism evidence="6 7">
    <name type="scientific">Tranquillimonas rosea</name>
    <dbReference type="NCBI Taxonomy" id="641238"/>
    <lineage>
        <taxon>Bacteria</taxon>
        <taxon>Pseudomonadati</taxon>
        <taxon>Pseudomonadota</taxon>
        <taxon>Alphaproteobacteria</taxon>
        <taxon>Rhodobacterales</taxon>
        <taxon>Roseobacteraceae</taxon>
        <taxon>Tranquillimonas</taxon>
    </lineage>
</organism>
<dbReference type="GO" id="GO:0000271">
    <property type="term" value="P:polysaccharide biosynthetic process"/>
    <property type="evidence" value="ECO:0007669"/>
    <property type="project" value="TreeGrafter"/>
</dbReference>
<evidence type="ECO:0000256" key="3">
    <source>
        <dbReference type="PIRSR" id="PIRSR000390-1"/>
    </source>
</evidence>
<dbReference type="EMBL" id="FOGU01000017">
    <property type="protein sequence ID" value="SES40497.1"/>
    <property type="molecule type" value="Genomic_DNA"/>
</dbReference>
<evidence type="ECO:0000256" key="5">
    <source>
        <dbReference type="RuleBase" id="RU004508"/>
    </source>
</evidence>
<dbReference type="PANTHER" id="PTHR30244:SF36">
    <property type="entry name" value="3-OXO-GLUCOSE-6-PHOSPHATE:GLUTAMATE AMINOTRANSFERASE"/>
    <property type="match status" value="1"/>
</dbReference>
<dbReference type="SUPFAM" id="SSF53383">
    <property type="entry name" value="PLP-dependent transferases"/>
    <property type="match status" value="1"/>
</dbReference>
<dbReference type="Pfam" id="PF01041">
    <property type="entry name" value="DegT_DnrJ_EryC1"/>
    <property type="match status" value="1"/>
</dbReference>
<feature type="active site" description="Proton acceptor" evidence="3">
    <location>
        <position position="185"/>
    </location>
</feature>
<dbReference type="Gene3D" id="3.40.640.10">
    <property type="entry name" value="Type I PLP-dependent aspartate aminotransferase-like (Major domain)"/>
    <property type="match status" value="1"/>
</dbReference>
<dbReference type="Proteomes" id="UP000198885">
    <property type="component" value="Unassembled WGS sequence"/>
</dbReference>
<accession>A0A1H9X3M4</accession>
<dbReference type="Gene3D" id="3.90.1150.10">
    <property type="entry name" value="Aspartate Aminotransferase, domain 1"/>
    <property type="match status" value="1"/>
</dbReference>
<dbReference type="GO" id="GO:0030170">
    <property type="term" value="F:pyridoxal phosphate binding"/>
    <property type="evidence" value="ECO:0007669"/>
    <property type="project" value="UniProtKB-ARBA"/>
</dbReference>
<keyword evidence="1 4" id="KW-0663">Pyridoxal phosphate</keyword>
<dbReference type="STRING" id="641238.SAMN04490244_11722"/>
<reference evidence="6 7" key="1">
    <citation type="submission" date="2016-10" db="EMBL/GenBank/DDBJ databases">
        <authorList>
            <person name="de Groot N.N."/>
        </authorList>
    </citation>
    <scope>NUCLEOTIDE SEQUENCE [LARGE SCALE GENOMIC DNA]</scope>
    <source>
        <strain evidence="6 7">DSM 23042</strain>
    </source>
</reference>
<evidence type="ECO:0000256" key="1">
    <source>
        <dbReference type="ARBA" id="ARBA00022898"/>
    </source>
</evidence>
<dbReference type="RefSeq" id="WP_092696215.1">
    <property type="nucleotide sequence ID" value="NZ_FOGU01000017.1"/>
</dbReference>
<dbReference type="PANTHER" id="PTHR30244">
    <property type="entry name" value="TRANSAMINASE"/>
    <property type="match status" value="1"/>
</dbReference>
<dbReference type="FunFam" id="3.40.640.10:FF:000089">
    <property type="entry name" value="Aminotransferase, DegT/DnrJ/EryC1/StrS family"/>
    <property type="match status" value="1"/>
</dbReference>
<dbReference type="CDD" id="cd00616">
    <property type="entry name" value="AHBA_syn"/>
    <property type="match status" value="1"/>
</dbReference>
<proteinExistence type="inferred from homology"/>
<name>A0A1H9X3M4_9RHOB</name>
<sequence length="377" mass="40661">MIPFLDLQRQYAGIADELEEAVLTTLRSCGYILGEPVERFERDFAAYCGTAEAIALSSGTAALHLALLALDIGPGDEVITVPTTFVATVAAILYAGARPVMVDVDPDTLTMDPAAIEAAITPRTKAIMPVHFHGRLADMDGILSVARTHGLRVIEDAAQAHGARRNGTKAGAFGDLGCFSFYPGKNLGAAGEGGAVTTSDPDLAQKIRQLRDWGQTERYVHAMLGYNYRMDAIQGAVLGVKLKRIDAWNAARRNIANAYDSGLSPMLLKAFGPFGEDHACHVYAVFPSDREALRAGLTEDGVSTNIHYPYPVHLQPAYADLGYGPGRFPVAESYARHTLSLPLFPELSPGELSHVITATNRLVDRATHDRPSRKEYA</sequence>
<dbReference type="PIRSF" id="PIRSF000390">
    <property type="entry name" value="PLP_StrS"/>
    <property type="match status" value="1"/>
</dbReference>
<dbReference type="InterPro" id="IPR000653">
    <property type="entry name" value="DegT/StrS_aminotransferase"/>
</dbReference>
<comment type="similarity">
    <text evidence="2 5">Belongs to the DegT/DnrJ/EryC1 family.</text>
</comment>
<dbReference type="InterPro" id="IPR015422">
    <property type="entry name" value="PyrdxlP-dep_Trfase_small"/>
</dbReference>
<evidence type="ECO:0000313" key="6">
    <source>
        <dbReference type="EMBL" id="SES40497.1"/>
    </source>
</evidence>
<dbReference type="AlphaFoldDB" id="A0A1H9X3M4"/>
<dbReference type="InterPro" id="IPR015424">
    <property type="entry name" value="PyrdxlP-dep_Trfase"/>
</dbReference>